<sequence length="80" mass="9004">MCPCSIVIVVSLPLCHRCSLSLSLSRSLACYCWIEEGSHDSGGVEGRMEDCNKYPVWTSLPTRSARDLRYCICKIYRVAD</sequence>
<accession>A0AAP0PQW9</accession>
<keyword evidence="3" id="KW-1185">Reference proteome</keyword>
<evidence type="ECO:0000313" key="3">
    <source>
        <dbReference type="Proteomes" id="UP001420932"/>
    </source>
</evidence>
<protein>
    <recommendedName>
        <fullName evidence="4">Secreted protein</fullName>
    </recommendedName>
</protein>
<dbReference type="Proteomes" id="UP001420932">
    <property type="component" value="Unassembled WGS sequence"/>
</dbReference>
<organism evidence="2 3">
    <name type="scientific">Stephania yunnanensis</name>
    <dbReference type="NCBI Taxonomy" id="152371"/>
    <lineage>
        <taxon>Eukaryota</taxon>
        <taxon>Viridiplantae</taxon>
        <taxon>Streptophyta</taxon>
        <taxon>Embryophyta</taxon>
        <taxon>Tracheophyta</taxon>
        <taxon>Spermatophyta</taxon>
        <taxon>Magnoliopsida</taxon>
        <taxon>Ranunculales</taxon>
        <taxon>Menispermaceae</taxon>
        <taxon>Menispermoideae</taxon>
        <taxon>Cissampelideae</taxon>
        <taxon>Stephania</taxon>
    </lineage>
</organism>
<reference evidence="2 3" key="1">
    <citation type="submission" date="2024-01" db="EMBL/GenBank/DDBJ databases">
        <title>Genome assemblies of Stephania.</title>
        <authorList>
            <person name="Yang L."/>
        </authorList>
    </citation>
    <scope>NUCLEOTIDE SEQUENCE [LARGE SCALE GENOMIC DNA]</scope>
    <source>
        <strain evidence="2">YNDBR</strain>
        <tissue evidence="2">Leaf</tissue>
    </source>
</reference>
<evidence type="ECO:0000256" key="1">
    <source>
        <dbReference type="SAM" id="SignalP"/>
    </source>
</evidence>
<dbReference type="AlphaFoldDB" id="A0AAP0PQW9"/>
<comment type="caution">
    <text evidence="2">The sequence shown here is derived from an EMBL/GenBank/DDBJ whole genome shotgun (WGS) entry which is preliminary data.</text>
</comment>
<feature type="signal peptide" evidence="1">
    <location>
        <begin position="1"/>
        <end position="21"/>
    </location>
</feature>
<dbReference type="EMBL" id="JBBNAF010000004">
    <property type="protein sequence ID" value="KAK9151389.1"/>
    <property type="molecule type" value="Genomic_DNA"/>
</dbReference>
<gene>
    <name evidence="2" type="ORF">Syun_009698</name>
</gene>
<name>A0AAP0PQW9_9MAGN</name>
<evidence type="ECO:0008006" key="4">
    <source>
        <dbReference type="Google" id="ProtNLM"/>
    </source>
</evidence>
<evidence type="ECO:0000313" key="2">
    <source>
        <dbReference type="EMBL" id="KAK9151389.1"/>
    </source>
</evidence>
<proteinExistence type="predicted"/>
<keyword evidence="1" id="KW-0732">Signal</keyword>
<feature type="chain" id="PRO_5043055534" description="Secreted protein" evidence="1">
    <location>
        <begin position="22"/>
        <end position="80"/>
    </location>
</feature>